<dbReference type="Gene3D" id="2.115.10.20">
    <property type="entry name" value="Glycosyl hydrolase domain, family 43"/>
    <property type="match status" value="1"/>
</dbReference>
<dbReference type="RefSeq" id="WP_091482517.1">
    <property type="nucleotide sequence ID" value="NZ_FOTR01000003.1"/>
</dbReference>
<dbReference type="Gene3D" id="2.60.120.200">
    <property type="match status" value="1"/>
</dbReference>
<dbReference type="PANTHER" id="PTHR42812:SF12">
    <property type="entry name" value="BETA-XYLOSIDASE-RELATED"/>
    <property type="match status" value="1"/>
</dbReference>
<name>A0A1I4JMN9_9BACI</name>
<evidence type="ECO:0000256" key="4">
    <source>
        <dbReference type="PIRSR" id="PIRSR606710-1"/>
    </source>
</evidence>
<evidence type="ECO:0000256" key="2">
    <source>
        <dbReference type="ARBA" id="ARBA00022801"/>
    </source>
</evidence>
<accession>A0A1I4JMN9</accession>
<feature type="site" description="Important for catalytic activity, responsible for pKa modulation of the active site Glu and correct orientation of both the proton donor and substrate" evidence="5">
    <location>
        <position position="126"/>
    </location>
</feature>
<dbReference type="SUPFAM" id="SSF75005">
    <property type="entry name" value="Arabinanase/levansucrase/invertase"/>
    <property type="match status" value="1"/>
</dbReference>
<evidence type="ECO:0000256" key="5">
    <source>
        <dbReference type="PIRSR" id="PIRSR606710-2"/>
    </source>
</evidence>
<dbReference type="GO" id="GO:0004553">
    <property type="term" value="F:hydrolase activity, hydrolyzing O-glycosyl compounds"/>
    <property type="evidence" value="ECO:0007669"/>
    <property type="project" value="InterPro"/>
</dbReference>
<sequence length="522" mass="59993">MKTYKNPIIPGFYPDPSICRVGDDYYLVTSSFEYFPGVPIFHSKDLVNWKQIGHVLDRPEQLNLDQTPNSRGIYAPTIRYHDGIFYMITTFVVSKAGARRNFYVTATDPAGPWSDPHWLEDAPGIDPSLLFDDDGRVYYTGNRKPPSGQQYKKHNEIWLQELDLEKKQLVGPKYSLWDGALKNAHAQEAPHLYKIDGWYYLIIAEGGTGHTHAVTIARSKEVTGPYEMTETNPILTHRHLGNHHPIVNVGHADIVKTQHGDWWMVALASRPFGGYYRNLGRETFLVPFIWEDGWPIVNPGKGIIEPEMEFPNLTEHKWPALPHSDSFESEQLDDIWNFLRTPRGDFWSLTARPGYLRLKAKQETIIEEENPAFVGRRQQHINFFAQTVLEFEPKAEHETAGMVLLQNHNYQFRVEVLLEGNQTFVRLVRREAGEDEVMAKEQVDQDKIYLKVEAQGQDYTFSYTTKLFEWKVLAENVDGRILSTDLAGGFIGAYIGMYCSGNGKDTTNYADFDWFEYRGLGE</sequence>
<organism evidence="8 9">
    <name type="scientific">Gracilibacillus orientalis</name>
    <dbReference type="NCBI Taxonomy" id="334253"/>
    <lineage>
        <taxon>Bacteria</taxon>
        <taxon>Bacillati</taxon>
        <taxon>Bacillota</taxon>
        <taxon>Bacilli</taxon>
        <taxon>Bacillales</taxon>
        <taxon>Bacillaceae</taxon>
        <taxon>Gracilibacillus</taxon>
    </lineage>
</organism>
<dbReference type="GO" id="GO:0005975">
    <property type="term" value="P:carbohydrate metabolic process"/>
    <property type="evidence" value="ECO:0007669"/>
    <property type="project" value="InterPro"/>
</dbReference>
<reference evidence="9" key="1">
    <citation type="submission" date="2016-10" db="EMBL/GenBank/DDBJ databases">
        <authorList>
            <person name="Varghese N."/>
            <person name="Submissions S."/>
        </authorList>
    </citation>
    <scope>NUCLEOTIDE SEQUENCE [LARGE SCALE GENOMIC DNA]</scope>
    <source>
        <strain evidence="9">CGMCC 1.4250</strain>
    </source>
</reference>
<dbReference type="OrthoDB" id="9801455at2"/>
<evidence type="ECO:0000256" key="6">
    <source>
        <dbReference type="RuleBase" id="RU361187"/>
    </source>
</evidence>
<evidence type="ECO:0000313" key="9">
    <source>
        <dbReference type="Proteomes" id="UP000198565"/>
    </source>
</evidence>
<dbReference type="InterPro" id="IPR051795">
    <property type="entry name" value="Glycosyl_Hydrlase_43"/>
</dbReference>
<feature type="active site" description="Proton donor" evidence="4">
    <location>
        <position position="188"/>
    </location>
</feature>
<keyword evidence="3 6" id="KW-0326">Glycosidase</keyword>
<evidence type="ECO:0000256" key="1">
    <source>
        <dbReference type="ARBA" id="ARBA00009865"/>
    </source>
</evidence>
<comment type="similarity">
    <text evidence="1 6">Belongs to the glycosyl hydrolase 43 family.</text>
</comment>
<dbReference type="InterPro" id="IPR006710">
    <property type="entry name" value="Glyco_hydro_43"/>
</dbReference>
<dbReference type="InterPro" id="IPR041542">
    <property type="entry name" value="GH43_C2"/>
</dbReference>
<keyword evidence="9" id="KW-1185">Reference proteome</keyword>
<dbReference type="Pfam" id="PF04616">
    <property type="entry name" value="Glyco_hydro_43"/>
    <property type="match status" value="1"/>
</dbReference>
<dbReference type="PANTHER" id="PTHR42812">
    <property type="entry name" value="BETA-XYLOSIDASE"/>
    <property type="match status" value="1"/>
</dbReference>
<dbReference type="AlphaFoldDB" id="A0A1I4JMN9"/>
<dbReference type="InterPro" id="IPR013320">
    <property type="entry name" value="ConA-like_dom_sf"/>
</dbReference>
<dbReference type="STRING" id="334253.SAMN04487943_10345"/>
<keyword evidence="2 6" id="KW-0378">Hydrolase</keyword>
<feature type="active site" description="Proton acceptor" evidence="4">
    <location>
        <position position="15"/>
    </location>
</feature>
<dbReference type="EMBL" id="FOTR01000003">
    <property type="protein sequence ID" value="SFL67473.1"/>
    <property type="molecule type" value="Genomic_DNA"/>
</dbReference>
<feature type="domain" description="Beta-xylosidase C-terminal Concanavalin A-like" evidence="7">
    <location>
        <begin position="324"/>
        <end position="518"/>
    </location>
</feature>
<proteinExistence type="inferred from homology"/>
<dbReference type="Proteomes" id="UP000198565">
    <property type="component" value="Unassembled WGS sequence"/>
</dbReference>
<dbReference type="Pfam" id="PF17851">
    <property type="entry name" value="GH43_C2"/>
    <property type="match status" value="1"/>
</dbReference>
<dbReference type="SUPFAM" id="SSF49899">
    <property type="entry name" value="Concanavalin A-like lectins/glucanases"/>
    <property type="match status" value="1"/>
</dbReference>
<dbReference type="CDD" id="cd18617">
    <property type="entry name" value="GH43_XynB-like"/>
    <property type="match status" value="1"/>
</dbReference>
<evidence type="ECO:0000313" key="8">
    <source>
        <dbReference type="EMBL" id="SFL67473.1"/>
    </source>
</evidence>
<evidence type="ECO:0000256" key="3">
    <source>
        <dbReference type="ARBA" id="ARBA00023295"/>
    </source>
</evidence>
<evidence type="ECO:0000259" key="7">
    <source>
        <dbReference type="Pfam" id="PF17851"/>
    </source>
</evidence>
<gene>
    <name evidence="8" type="ORF">SAMN04487943_10345</name>
</gene>
<dbReference type="InterPro" id="IPR023296">
    <property type="entry name" value="Glyco_hydro_beta-prop_sf"/>
</dbReference>
<protein>
    <submittedName>
        <fullName evidence="8">Alpha-N-arabinofuranosidase</fullName>
    </submittedName>
</protein>